<comment type="caution">
    <text evidence="2">The sequence shown here is derived from an EMBL/GenBank/DDBJ whole genome shotgun (WGS) entry which is preliminary data.</text>
</comment>
<accession>A0A854BQP9</accession>
<evidence type="ECO:0000313" key="4">
    <source>
        <dbReference type="Proteomes" id="UP000185794"/>
    </source>
</evidence>
<organism evidence="2 4">
    <name type="scientific">Escherichia coli</name>
    <dbReference type="NCBI Taxonomy" id="562"/>
    <lineage>
        <taxon>Bacteria</taxon>
        <taxon>Pseudomonadati</taxon>
        <taxon>Pseudomonadota</taxon>
        <taxon>Gammaproteobacteria</taxon>
        <taxon>Enterobacterales</taxon>
        <taxon>Enterobacteriaceae</taxon>
        <taxon>Escherichia</taxon>
    </lineage>
</organism>
<keyword evidence="1" id="KW-1133">Transmembrane helix</keyword>
<evidence type="ECO:0000313" key="3">
    <source>
        <dbReference type="EMBL" id="OKV16965.1"/>
    </source>
</evidence>
<reference evidence="2 4" key="1">
    <citation type="journal article" date="2017" name="Front. Cell. Infect. Microbiol.">
        <title>Chaperone-usher pili loci of human colonization factor-negative enterotoxigenic Escherichia coli.</title>
        <authorList>
            <person name="Del Canto F."/>
            <person name="Vidal R."/>
            <person name="Stine O.C."/>
            <person name="Pop M."/>
        </authorList>
    </citation>
    <scope>NUCLEOTIDE SEQUENCE [LARGE SCALE GENOMIC DNA]</scope>
    <source>
        <strain evidence="2 4">700324</strain>
    </source>
</reference>
<gene>
    <name evidence="3" type="ORF">AWP47_01660</name>
    <name evidence="2" type="ORF">AWP47_04050</name>
</gene>
<dbReference type="EMBL" id="LRKC01000055">
    <property type="protein sequence ID" value="OKV16965.1"/>
    <property type="molecule type" value="Genomic_DNA"/>
</dbReference>
<evidence type="ECO:0000256" key="1">
    <source>
        <dbReference type="SAM" id="Phobius"/>
    </source>
</evidence>
<feature type="transmembrane region" description="Helical" evidence="1">
    <location>
        <begin position="26"/>
        <end position="49"/>
    </location>
</feature>
<keyword evidence="1" id="KW-0472">Membrane</keyword>
<dbReference type="EMBL" id="LRKC01000087">
    <property type="protein sequence ID" value="OKV15604.1"/>
    <property type="molecule type" value="Genomic_DNA"/>
</dbReference>
<name>A0A854BQP9_ECOLX</name>
<dbReference type="InterPro" id="IPR019670">
    <property type="entry name" value="DUF2523"/>
</dbReference>
<keyword evidence="1" id="KW-0812">Transmembrane</keyword>
<dbReference type="Proteomes" id="UP000185794">
    <property type="component" value="Unassembled WGS sequence"/>
</dbReference>
<dbReference type="Pfam" id="PF10734">
    <property type="entry name" value="DUF2523"/>
    <property type="match status" value="1"/>
</dbReference>
<proteinExistence type="predicted"/>
<sequence>MALFGLLFSIVNVLLGFIFRTVIIRFVLFFGLLFVVHEFIYVLSSWIPFNFNIPALFRALPAPMWYFFDLFKFSEGFQLVFNAYITRFIIRRIPIIG</sequence>
<protein>
    <submittedName>
        <fullName evidence="2">DUF2523 domain-containing protein</fullName>
    </submittedName>
</protein>
<evidence type="ECO:0000313" key="2">
    <source>
        <dbReference type="EMBL" id="OKV15604.1"/>
    </source>
</evidence>
<dbReference type="AlphaFoldDB" id="A0A854BQP9"/>
<dbReference type="RefSeq" id="WP_032291118.1">
    <property type="nucleotide sequence ID" value="NZ_BDRG01000052.1"/>
</dbReference>